<gene>
    <name evidence="6" type="primary">ccmF_3</name>
    <name evidence="6" type="ORF">NCTC5053_01241</name>
</gene>
<keyword evidence="3" id="KW-0812">Transmembrane</keyword>
<sequence length="181" mass="19494">MFLTLGIVLGSAWAYYELGWGGWWFWDPVENASFMPWLVGTALLHSLAGDRKAGQLPRLDGVLAIAAFSLCLLGTFLVRSGVLVSVHAFASDPSRGLVYSGTADCRHRRVAAAVRPEGGRVRARVEHTLWSRESFLLGNNILLMAAMLVVLLGTLLPLVHKELGLAASPSASRSLTPCSPP</sequence>
<evidence type="ECO:0000259" key="4">
    <source>
        <dbReference type="Pfam" id="PF01578"/>
    </source>
</evidence>
<evidence type="ECO:0000259" key="5">
    <source>
        <dbReference type="Pfam" id="PF16327"/>
    </source>
</evidence>
<evidence type="ECO:0000256" key="3">
    <source>
        <dbReference type="SAM" id="Phobius"/>
    </source>
</evidence>
<dbReference type="Pfam" id="PF01578">
    <property type="entry name" value="Cytochrom_C_asm"/>
    <property type="match status" value="1"/>
</dbReference>
<dbReference type="PRINTS" id="PR01410">
    <property type="entry name" value="CCBIOGENESIS"/>
</dbReference>
<dbReference type="PANTHER" id="PTHR43653:SF1">
    <property type="entry name" value="CYTOCHROME C-TYPE BIOGENESIS PROTEIN CCMF"/>
    <property type="match status" value="1"/>
</dbReference>
<keyword evidence="2" id="KW-0201">Cytochrome c-type biogenesis</keyword>
<evidence type="ECO:0000313" key="7">
    <source>
        <dbReference type="Proteomes" id="UP000254387"/>
    </source>
</evidence>
<organism evidence="6 7">
    <name type="scientific">Klebsiella pneumoniae</name>
    <dbReference type="NCBI Taxonomy" id="573"/>
    <lineage>
        <taxon>Bacteria</taxon>
        <taxon>Pseudomonadati</taxon>
        <taxon>Pseudomonadota</taxon>
        <taxon>Gammaproteobacteria</taxon>
        <taxon>Enterobacterales</taxon>
        <taxon>Enterobacteriaceae</taxon>
        <taxon>Klebsiella/Raoultella group</taxon>
        <taxon>Klebsiella</taxon>
        <taxon>Klebsiella pneumoniae complex</taxon>
    </lineage>
</organism>
<dbReference type="InterPro" id="IPR032523">
    <property type="entry name" value="CcmF_C"/>
</dbReference>
<evidence type="ECO:0000313" key="6">
    <source>
        <dbReference type="EMBL" id="STU97446.1"/>
    </source>
</evidence>
<keyword evidence="6" id="KW-0456">Lyase</keyword>
<protein>
    <submittedName>
        <fullName evidence="6">Cytochrome c heme lyase subunit CcmF</fullName>
    </submittedName>
</protein>
<dbReference type="GO" id="GO:0016020">
    <property type="term" value="C:membrane"/>
    <property type="evidence" value="ECO:0007669"/>
    <property type="project" value="InterPro"/>
</dbReference>
<dbReference type="EMBL" id="UGMN01000004">
    <property type="protein sequence ID" value="STU97446.1"/>
    <property type="molecule type" value="Genomic_DNA"/>
</dbReference>
<dbReference type="InterPro" id="IPR003567">
    <property type="entry name" value="Cyt_c_biogenesis"/>
</dbReference>
<dbReference type="GO" id="GO:0015232">
    <property type="term" value="F:heme transmembrane transporter activity"/>
    <property type="evidence" value="ECO:0007669"/>
    <property type="project" value="InterPro"/>
</dbReference>
<evidence type="ECO:0000256" key="2">
    <source>
        <dbReference type="ARBA" id="ARBA00022748"/>
    </source>
</evidence>
<dbReference type="Proteomes" id="UP000254387">
    <property type="component" value="Unassembled WGS sequence"/>
</dbReference>
<feature type="transmembrane region" description="Helical" evidence="3">
    <location>
        <begin position="141"/>
        <end position="159"/>
    </location>
</feature>
<keyword evidence="3" id="KW-0472">Membrane</keyword>
<dbReference type="GO" id="GO:0017004">
    <property type="term" value="P:cytochrome complex assembly"/>
    <property type="evidence" value="ECO:0007669"/>
    <property type="project" value="UniProtKB-KW"/>
</dbReference>
<dbReference type="PANTHER" id="PTHR43653">
    <property type="entry name" value="CYTOCHROME C ASSEMBLY PROTEIN-RELATED"/>
    <property type="match status" value="1"/>
</dbReference>
<dbReference type="InterPro" id="IPR002541">
    <property type="entry name" value="Cyt_c_assembly"/>
</dbReference>
<keyword evidence="3" id="KW-1133">Transmembrane helix</keyword>
<dbReference type="AlphaFoldDB" id="A0A378A492"/>
<dbReference type="GO" id="GO:0020037">
    <property type="term" value="F:heme binding"/>
    <property type="evidence" value="ECO:0007669"/>
    <property type="project" value="InterPro"/>
</dbReference>
<dbReference type="Pfam" id="PF16327">
    <property type="entry name" value="CcmF_C"/>
    <property type="match status" value="1"/>
</dbReference>
<comment type="similarity">
    <text evidence="1">Belongs to the CcmF/CycK/Ccl1/NrfE/CcsA family.</text>
</comment>
<name>A0A378A492_KLEPN</name>
<dbReference type="GO" id="GO:0016829">
    <property type="term" value="F:lyase activity"/>
    <property type="evidence" value="ECO:0007669"/>
    <property type="project" value="UniProtKB-KW"/>
</dbReference>
<accession>A0A378A492</accession>
<feature type="transmembrane region" description="Helical" evidence="3">
    <location>
        <begin position="62"/>
        <end position="90"/>
    </location>
</feature>
<evidence type="ECO:0000256" key="1">
    <source>
        <dbReference type="ARBA" id="ARBA00009186"/>
    </source>
</evidence>
<proteinExistence type="inferred from homology"/>
<feature type="domain" description="Cytochrome c assembly protein" evidence="4">
    <location>
        <begin position="2"/>
        <end position="80"/>
    </location>
</feature>
<reference evidence="6 7" key="1">
    <citation type="submission" date="2018-06" db="EMBL/GenBank/DDBJ databases">
        <authorList>
            <consortium name="Pathogen Informatics"/>
            <person name="Doyle S."/>
        </authorList>
    </citation>
    <scope>NUCLEOTIDE SEQUENCE [LARGE SCALE GENOMIC DNA]</scope>
    <source>
        <strain evidence="6 7">NCTC5053</strain>
    </source>
</reference>
<feature type="domain" description="Cytochrome c-type biogenesis protein CcmF C-terminal" evidence="5">
    <location>
        <begin position="119"/>
        <end position="165"/>
    </location>
</feature>